<comment type="caution">
    <text evidence="4">The sequence shown here is derived from an EMBL/GenBank/DDBJ whole genome shotgun (WGS) entry which is preliminary data.</text>
</comment>
<keyword evidence="3" id="KW-0472">Membrane</keyword>
<evidence type="ECO:0000313" key="4">
    <source>
        <dbReference type="EMBL" id="GKY89058.1"/>
    </source>
</evidence>
<dbReference type="Gene3D" id="1.25.40.10">
    <property type="entry name" value="Tetratricopeptide repeat domain"/>
    <property type="match status" value="1"/>
</dbReference>
<dbReference type="InterPro" id="IPR017560">
    <property type="entry name" value="Cyt_c_biogenesis_CcmI"/>
</dbReference>
<dbReference type="SUPFAM" id="SSF48452">
    <property type="entry name" value="TPR-like"/>
    <property type="match status" value="1"/>
</dbReference>
<keyword evidence="5" id="KW-1185">Reference proteome</keyword>
<evidence type="ECO:0000256" key="3">
    <source>
        <dbReference type="SAM" id="Phobius"/>
    </source>
</evidence>
<dbReference type="Proteomes" id="UP001144205">
    <property type="component" value="Unassembled WGS sequence"/>
</dbReference>
<keyword evidence="1" id="KW-0201">Cytochrome c-type biogenesis</keyword>
<feature type="transmembrane region" description="Helical" evidence="3">
    <location>
        <begin position="93"/>
        <end position="114"/>
    </location>
</feature>
<gene>
    <name evidence="4" type="ORF">STA1M1_29270</name>
</gene>
<proteinExistence type="predicted"/>
<dbReference type="InterPro" id="IPR011990">
    <property type="entry name" value="TPR-like_helical_dom_sf"/>
</dbReference>
<sequence length="519" mass="54338">MIGFWILAGLAIVVTIAVLGYALVAGKENAEATAAYDVRVYRDQLKELERDVARGVIGAEEAQRAKVEISRRLLDADRKAQAGSSAGKAPTGLTWSALALSVAVILGGGLWLYADMGAPGYPDMPLEGRKATAEELRETRPGQAEAEADMPEWAGPPPEAPADYLDLVDRLRAAVAEHPEDLQGQTLLAQHEGAIGNFSAARAAMAQVIALKGETAAPDEYSKYADLMVLAAGGYVSPEAEAAITTALAGNPQDPVALYYAGLMNAQIGRPDIAFPIWRDLLERSDPSEPWVAPILSEIGQLAALAGVDYTPPQLQSTMSGPSAADIAASEDMSPEERDEMIAGMVDRLMERLATQGGPATDWARLIGALGVTGDTERAAAIWGEARNVFAGRADDLAAIDAAAAEAGLTEATPFDAPQGDAGAPALSGPSQDDMEAAAEMTPEERTEMIEGMVTRLEDELLTDGGPPERWVQLFNVLGVLGDSARAKAAWEAAEAAYADDTAALAQIHAAARAVGAVE</sequence>
<feature type="region of interest" description="Disordered" evidence="2">
    <location>
        <begin position="412"/>
        <end position="432"/>
    </location>
</feature>
<keyword evidence="3" id="KW-0812">Transmembrane</keyword>
<organism evidence="4 5">
    <name type="scientific">Sinisalibacter aestuarii</name>
    <dbReference type="NCBI Taxonomy" id="2949426"/>
    <lineage>
        <taxon>Bacteria</taxon>
        <taxon>Pseudomonadati</taxon>
        <taxon>Pseudomonadota</taxon>
        <taxon>Alphaproteobacteria</taxon>
        <taxon>Rhodobacterales</taxon>
        <taxon>Roseobacteraceae</taxon>
        <taxon>Sinisalibacter</taxon>
    </lineage>
</organism>
<feature type="transmembrane region" description="Helical" evidence="3">
    <location>
        <begin position="6"/>
        <end position="24"/>
    </location>
</feature>
<name>A0ABQ5LWR4_9RHOB</name>
<evidence type="ECO:0000313" key="5">
    <source>
        <dbReference type="Proteomes" id="UP001144205"/>
    </source>
</evidence>
<dbReference type="EMBL" id="BROH01000009">
    <property type="protein sequence ID" value="GKY89058.1"/>
    <property type="molecule type" value="Genomic_DNA"/>
</dbReference>
<evidence type="ECO:0000256" key="2">
    <source>
        <dbReference type="SAM" id="MobiDB-lite"/>
    </source>
</evidence>
<dbReference type="RefSeq" id="WP_307726353.1">
    <property type="nucleotide sequence ID" value="NZ_BROH01000009.1"/>
</dbReference>
<dbReference type="NCBIfam" id="TIGR03142">
    <property type="entry name" value="cytochro_ccmI"/>
    <property type="match status" value="1"/>
</dbReference>
<evidence type="ECO:0000256" key="1">
    <source>
        <dbReference type="ARBA" id="ARBA00022748"/>
    </source>
</evidence>
<protein>
    <submittedName>
        <fullName evidence="4">C-type cytochrome biogenesis protein CcmI</fullName>
    </submittedName>
</protein>
<keyword evidence="3" id="KW-1133">Transmembrane helix</keyword>
<accession>A0ABQ5LWR4</accession>
<reference evidence="4" key="1">
    <citation type="journal article" date="2023" name="Int. J. Syst. Evol. Microbiol.">
        <title>Sinisalibacter aestuarii sp. nov., isolated from estuarine sediment of the Arakawa River.</title>
        <authorList>
            <person name="Arafat S.T."/>
            <person name="Hirano S."/>
            <person name="Sato A."/>
            <person name="Takeuchi K."/>
            <person name="Yasuda T."/>
            <person name="Terahara T."/>
            <person name="Hamada M."/>
            <person name="Kobayashi T."/>
        </authorList>
    </citation>
    <scope>NUCLEOTIDE SEQUENCE</scope>
    <source>
        <strain evidence="4">B-399</strain>
    </source>
</reference>